<gene>
    <name evidence="2" type="ORF">PSYMO_21188</name>
</gene>
<evidence type="ECO:0000313" key="3">
    <source>
        <dbReference type="Proteomes" id="UP000003465"/>
    </source>
</evidence>
<keyword evidence="1" id="KW-0732">Signal</keyword>
<feature type="non-terminal residue" evidence="2">
    <location>
        <position position="57"/>
    </location>
</feature>
<dbReference type="Proteomes" id="UP000003465">
    <property type="component" value="Unassembled WGS sequence"/>
</dbReference>
<dbReference type="AlphaFoldDB" id="A0A656GEC4"/>
<organism evidence="2 3">
    <name type="scientific">Pseudomonas amygdali pv. mori str. 301020</name>
    <dbReference type="NCBI Taxonomy" id="629261"/>
    <lineage>
        <taxon>Bacteria</taxon>
        <taxon>Pseudomonadati</taxon>
        <taxon>Pseudomonadota</taxon>
        <taxon>Gammaproteobacteria</taxon>
        <taxon>Pseudomonadales</taxon>
        <taxon>Pseudomonadaceae</taxon>
        <taxon>Pseudomonas</taxon>
        <taxon>Pseudomonas amygdali</taxon>
    </lineage>
</organism>
<accession>A0A656GEC4</accession>
<feature type="chain" id="PRO_5024931035" evidence="1">
    <location>
        <begin position="23"/>
        <end position="57"/>
    </location>
</feature>
<dbReference type="EMBL" id="AEAG01000815">
    <property type="protein sequence ID" value="EGH23835.1"/>
    <property type="molecule type" value="Genomic_DNA"/>
</dbReference>
<feature type="signal peptide" evidence="1">
    <location>
        <begin position="1"/>
        <end position="22"/>
    </location>
</feature>
<reference evidence="2 3" key="1">
    <citation type="journal article" date="2011" name="PLoS Pathog.">
        <title>Dynamic evolution of pathogenicity revealed by sequencing and comparative genomics of 19 Pseudomonas syringae isolates.</title>
        <authorList>
            <person name="Baltrus D.A."/>
            <person name="Nishimura M.T."/>
            <person name="Romanchuk A."/>
            <person name="Chang J.H."/>
            <person name="Mukhtar M.S."/>
            <person name="Cherkis K."/>
            <person name="Roach J."/>
            <person name="Grant S.R."/>
            <person name="Jones C.D."/>
            <person name="Dangl J.L."/>
        </authorList>
    </citation>
    <scope>NUCLEOTIDE SEQUENCE [LARGE SCALE GENOMIC DNA]</scope>
    <source>
        <strain evidence="2 3">301020</strain>
    </source>
</reference>
<comment type="caution">
    <text evidence="2">The sequence shown here is derived from an EMBL/GenBank/DDBJ whole genome shotgun (WGS) entry which is preliminary data.</text>
</comment>
<evidence type="ECO:0000256" key="1">
    <source>
        <dbReference type="SAM" id="SignalP"/>
    </source>
</evidence>
<proteinExistence type="predicted"/>
<evidence type="ECO:0000313" key="2">
    <source>
        <dbReference type="EMBL" id="EGH23835.1"/>
    </source>
</evidence>
<sequence>MKRLLPIHVLLIALAFSSTAQAAGLDSGNMLNDILDSFSTVAVTWKDEITERASWLV</sequence>
<name>A0A656GEC4_PSEA0</name>
<protein>
    <submittedName>
        <fullName evidence="2">Uncharacterized protein</fullName>
    </submittedName>
</protein>